<feature type="transmembrane region" description="Helical" evidence="1">
    <location>
        <begin position="7"/>
        <end position="26"/>
    </location>
</feature>
<gene>
    <name evidence="2" type="ORF">HNQ94_001889</name>
</gene>
<keyword evidence="3" id="KW-1185">Reference proteome</keyword>
<proteinExistence type="predicted"/>
<dbReference type="RefSeq" id="WP_174496200.1">
    <property type="nucleotide sequence ID" value="NZ_CADDWK010000006.1"/>
</dbReference>
<keyword evidence="1" id="KW-1133">Transmembrane helix</keyword>
<evidence type="ECO:0000313" key="3">
    <source>
        <dbReference type="Proteomes" id="UP000581688"/>
    </source>
</evidence>
<feature type="transmembrane region" description="Helical" evidence="1">
    <location>
        <begin position="391"/>
        <end position="413"/>
    </location>
</feature>
<comment type="caution">
    <text evidence="2">The sequence shown here is derived from an EMBL/GenBank/DDBJ whole genome shotgun (WGS) entry which is preliminary data.</text>
</comment>
<evidence type="ECO:0000313" key="2">
    <source>
        <dbReference type="EMBL" id="MBB6453440.1"/>
    </source>
</evidence>
<keyword evidence="1" id="KW-0472">Membrane</keyword>
<dbReference type="AlphaFoldDB" id="A0A841Q502"/>
<sequence length="512" mass="58439">MQNVRQKLFWLIPLIIIVVGLAILYFTNLQRFTEPPSENWSREINVGTADKFTKPIIHVTADNIEIALVEDGVIQKKTYDNTYELLDTQAITPPFTSWTDYYLKGDNIYFFKDGTIINGNNEEVVTEAELFVPVANESKILYTKEQTIFELNMETNKTKEIMTTTHPIKELLSYENYIMAYTNDLQAASVSIYHVEKGPILSEDIELGLSEDIQKILFATDNENLYVGIHSETQGNKNKQTFLYMSQSVLSDPKLNFSRISPYDPVTKGALSGLDQFQLRSNNGSVELLFRAVGFTFKETKENQALNIYLMSLNGNHITTERLSNTYKVSNNPFFINENSIGWSQKEDALSPYIYVTSSNPDAIKKADTISSEEYLIALGMCVAMLSTSVFILYILIIWLTVPIIYLLIISVLKRKGDINFLDRPSVFYGGVLAYLIGAYLFRHHLFHGRYNYAPSFLTFEGSDIVYIIGSALLAFISVLLIKRDWGTVGKYTYFISLQMIIYLLLFGPYYF</sequence>
<protein>
    <submittedName>
        <fullName evidence="2">Uncharacterized protein</fullName>
    </submittedName>
</protein>
<keyword evidence="1" id="KW-0812">Transmembrane</keyword>
<organism evidence="2 3">
    <name type="scientific">Salirhabdus euzebyi</name>
    <dbReference type="NCBI Taxonomy" id="394506"/>
    <lineage>
        <taxon>Bacteria</taxon>
        <taxon>Bacillati</taxon>
        <taxon>Bacillota</taxon>
        <taxon>Bacilli</taxon>
        <taxon>Bacillales</taxon>
        <taxon>Bacillaceae</taxon>
        <taxon>Salirhabdus</taxon>
    </lineage>
</organism>
<feature type="transmembrane region" description="Helical" evidence="1">
    <location>
        <begin position="425"/>
        <end position="445"/>
    </location>
</feature>
<accession>A0A841Q502</accession>
<dbReference type="EMBL" id="JACHGH010000005">
    <property type="protein sequence ID" value="MBB6453440.1"/>
    <property type="molecule type" value="Genomic_DNA"/>
</dbReference>
<feature type="transmembrane region" description="Helical" evidence="1">
    <location>
        <begin position="465"/>
        <end position="482"/>
    </location>
</feature>
<evidence type="ECO:0000256" key="1">
    <source>
        <dbReference type="SAM" id="Phobius"/>
    </source>
</evidence>
<dbReference type="Proteomes" id="UP000581688">
    <property type="component" value="Unassembled WGS sequence"/>
</dbReference>
<name>A0A841Q502_9BACI</name>
<feature type="transmembrane region" description="Helical" evidence="1">
    <location>
        <begin position="494"/>
        <end position="511"/>
    </location>
</feature>
<reference evidence="2 3" key="1">
    <citation type="submission" date="2020-08" db="EMBL/GenBank/DDBJ databases">
        <title>Genomic Encyclopedia of Type Strains, Phase IV (KMG-IV): sequencing the most valuable type-strain genomes for metagenomic binning, comparative biology and taxonomic classification.</title>
        <authorList>
            <person name="Goeker M."/>
        </authorList>
    </citation>
    <scope>NUCLEOTIDE SEQUENCE [LARGE SCALE GENOMIC DNA]</scope>
    <source>
        <strain evidence="2 3">DSM 19612</strain>
    </source>
</reference>